<evidence type="ECO:0000313" key="3">
    <source>
        <dbReference type="EMBL" id="MQM24219.1"/>
    </source>
</evidence>
<feature type="signal peptide" evidence="1">
    <location>
        <begin position="1"/>
        <end position="22"/>
    </location>
</feature>
<organism evidence="3 4">
    <name type="scientific">Glycomyces albidus</name>
    <dbReference type="NCBI Taxonomy" id="2656774"/>
    <lineage>
        <taxon>Bacteria</taxon>
        <taxon>Bacillati</taxon>
        <taxon>Actinomycetota</taxon>
        <taxon>Actinomycetes</taxon>
        <taxon>Glycomycetales</taxon>
        <taxon>Glycomycetaceae</taxon>
        <taxon>Glycomyces</taxon>
    </lineage>
</organism>
<dbReference type="InterPro" id="IPR001466">
    <property type="entry name" value="Beta-lactam-related"/>
</dbReference>
<comment type="caution">
    <text evidence="3">The sequence shown here is derived from an EMBL/GenBank/DDBJ whole genome shotgun (WGS) entry which is preliminary data.</text>
</comment>
<feature type="chain" id="PRO_5039466734" evidence="1">
    <location>
        <begin position="23"/>
        <end position="417"/>
    </location>
</feature>
<accession>A0A6L5G365</accession>
<dbReference type="PANTHER" id="PTHR46825:SF7">
    <property type="entry name" value="D-ALANYL-D-ALANINE CARBOXYPEPTIDASE"/>
    <property type="match status" value="1"/>
</dbReference>
<dbReference type="InterPro" id="IPR012338">
    <property type="entry name" value="Beta-lactam/transpept-like"/>
</dbReference>
<dbReference type="Gene3D" id="3.40.710.10">
    <property type="entry name" value="DD-peptidase/beta-lactamase superfamily"/>
    <property type="match status" value="1"/>
</dbReference>
<reference evidence="3 4" key="1">
    <citation type="submission" date="2019-10" db="EMBL/GenBank/DDBJ databases">
        <title>Glycomyces albidus sp. nov., a novel actinomycete isolated from rhizosphere soil of wheat (Triticum aestivum L.).</title>
        <authorList>
            <person name="Qian L."/>
        </authorList>
    </citation>
    <scope>NUCLEOTIDE SEQUENCE [LARGE SCALE GENOMIC DNA]</scope>
    <source>
        <strain evidence="3 4">NEAU-7082</strain>
    </source>
</reference>
<evidence type="ECO:0000313" key="4">
    <source>
        <dbReference type="Proteomes" id="UP000477750"/>
    </source>
</evidence>
<dbReference type="PANTHER" id="PTHR46825">
    <property type="entry name" value="D-ALANYL-D-ALANINE-CARBOXYPEPTIDASE/ENDOPEPTIDASE AMPH"/>
    <property type="match status" value="1"/>
</dbReference>
<protein>
    <submittedName>
        <fullName evidence="3">Serine hydrolase</fullName>
    </submittedName>
</protein>
<keyword evidence="3" id="KW-0378">Hydrolase</keyword>
<dbReference type="Pfam" id="PF00144">
    <property type="entry name" value="Beta-lactamase"/>
    <property type="match status" value="1"/>
</dbReference>
<gene>
    <name evidence="3" type="ORF">GFD30_01295</name>
</gene>
<keyword evidence="4" id="KW-1185">Reference proteome</keyword>
<dbReference type="SUPFAM" id="SSF56601">
    <property type="entry name" value="beta-lactamase/transpeptidase-like"/>
    <property type="match status" value="1"/>
</dbReference>
<evidence type="ECO:0000259" key="2">
    <source>
        <dbReference type="Pfam" id="PF00144"/>
    </source>
</evidence>
<evidence type="ECO:0000256" key="1">
    <source>
        <dbReference type="SAM" id="SignalP"/>
    </source>
</evidence>
<keyword evidence="1" id="KW-0732">Signal</keyword>
<sequence length="417" mass="44479">MRTYLPIAGALALALIALPASAAGAAPSGGLDETLLDKELQELYSVADHSITAEVRLGDETWAEAIGPRKVNGSGGGVDEDDRVRIASLTKSMVSAVLLQLQSEGEVDLDDTIGDHLPGLLPYENEPTIRQVMQHTGGLRDYFVYLYPSLLENDMSDVYEGYRNDYAPEELVAMSTADPLLFEPGTGYSYSNTGYMALGVLVEHLTGDELHEVLDERVFEPADLDDTYLPKDGSSGIRGANPVPYMTTGEADHPYFDTTRLSNDQLWAAGAVVSTMEDVNDFYDALLDGTLLTGAELAEMTDFHDAGEDGLYGLGLAGLPLRCTDGPAETFVGHTGGGLGHMTYSFHSLDGDKQATFTWNIDDRHGAADPEALTWALVSLLAAGLCGIDLGAMPADAEERAEAMTAAVSFAEPTLLG</sequence>
<dbReference type="EMBL" id="WIAO01000001">
    <property type="protein sequence ID" value="MQM24219.1"/>
    <property type="molecule type" value="Genomic_DNA"/>
</dbReference>
<dbReference type="Proteomes" id="UP000477750">
    <property type="component" value="Unassembled WGS sequence"/>
</dbReference>
<dbReference type="GO" id="GO:0016787">
    <property type="term" value="F:hydrolase activity"/>
    <property type="evidence" value="ECO:0007669"/>
    <property type="project" value="UniProtKB-KW"/>
</dbReference>
<feature type="domain" description="Beta-lactamase-related" evidence="2">
    <location>
        <begin position="72"/>
        <end position="355"/>
    </location>
</feature>
<dbReference type="AlphaFoldDB" id="A0A6L5G365"/>
<dbReference type="InterPro" id="IPR050491">
    <property type="entry name" value="AmpC-like"/>
</dbReference>
<dbReference type="RefSeq" id="WP_153023399.1">
    <property type="nucleotide sequence ID" value="NZ_WIAO01000001.1"/>
</dbReference>
<proteinExistence type="predicted"/>
<name>A0A6L5G365_9ACTN</name>